<dbReference type="Gene3D" id="3.40.50.2300">
    <property type="match status" value="1"/>
</dbReference>
<dbReference type="InterPro" id="IPR001789">
    <property type="entry name" value="Sig_transdc_resp-reg_receiver"/>
</dbReference>
<name>A0A9D9NSW6_9BACT</name>
<dbReference type="Proteomes" id="UP000823750">
    <property type="component" value="Unassembled WGS sequence"/>
</dbReference>
<accession>A0A9D9NSW6</accession>
<dbReference type="GO" id="GO:0003677">
    <property type="term" value="F:DNA binding"/>
    <property type="evidence" value="ECO:0007669"/>
    <property type="project" value="InterPro"/>
</dbReference>
<keyword evidence="1" id="KW-0597">Phosphoprotein</keyword>
<feature type="modified residue" description="4-aspartylphosphate" evidence="1">
    <location>
        <position position="56"/>
    </location>
</feature>
<dbReference type="Pfam" id="PF00072">
    <property type="entry name" value="Response_reg"/>
    <property type="match status" value="1"/>
</dbReference>
<dbReference type="Pfam" id="PF04397">
    <property type="entry name" value="LytTR"/>
    <property type="match status" value="1"/>
</dbReference>
<evidence type="ECO:0000259" key="2">
    <source>
        <dbReference type="PROSITE" id="PS50110"/>
    </source>
</evidence>
<protein>
    <submittedName>
        <fullName evidence="4">Response regulator transcription factor</fullName>
    </submittedName>
</protein>
<dbReference type="InterPro" id="IPR007492">
    <property type="entry name" value="LytTR_DNA-bd_dom"/>
</dbReference>
<reference evidence="4" key="2">
    <citation type="journal article" date="2021" name="PeerJ">
        <title>Extensive microbial diversity within the chicken gut microbiome revealed by metagenomics and culture.</title>
        <authorList>
            <person name="Gilroy R."/>
            <person name="Ravi A."/>
            <person name="Getino M."/>
            <person name="Pursley I."/>
            <person name="Horton D.L."/>
            <person name="Alikhan N.F."/>
            <person name="Baker D."/>
            <person name="Gharbi K."/>
            <person name="Hall N."/>
            <person name="Watson M."/>
            <person name="Adriaenssens E.M."/>
            <person name="Foster-Nyarko E."/>
            <person name="Jarju S."/>
            <person name="Secka A."/>
            <person name="Antonio M."/>
            <person name="Oren A."/>
            <person name="Chaudhuri R.R."/>
            <person name="La Ragione R."/>
            <person name="Hildebrand F."/>
            <person name="Pallen M.J."/>
        </authorList>
    </citation>
    <scope>NUCLEOTIDE SEQUENCE</scope>
    <source>
        <strain evidence="4">B2-16538</strain>
    </source>
</reference>
<dbReference type="InterPro" id="IPR011006">
    <property type="entry name" value="CheY-like_superfamily"/>
</dbReference>
<dbReference type="EMBL" id="JADILX010000125">
    <property type="protein sequence ID" value="MBO8486407.1"/>
    <property type="molecule type" value="Genomic_DNA"/>
</dbReference>
<dbReference type="Gene3D" id="2.40.50.1020">
    <property type="entry name" value="LytTr DNA-binding domain"/>
    <property type="match status" value="1"/>
</dbReference>
<dbReference type="SMART" id="SM00448">
    <property type="entry name" value="REC"/>
    <property type="match status" value="1"/>
</dbReference>
<dbReference type="SUPFAM" id="SSF52172">
    <property type="entry name" value="CheY-like"/>
    <property type="match status" value="1"/>
</dbReference>
<dbReference type="InterPro" id="IPR046947">
    <property type="entry name" value="LytR-like"/>
</dbReference>
<dbReference type="SMART" id="SM00850">
    <property type="entry name" value="LytTR"/>
    <property type="match status" value="1"/>
</dbReference>
<sequence length="252" mass="28781">MNILIVEDELMARKSLANTLKRLYPDVTIAGETGSVTETLRWLGQPENRADVIFMDVELSDGTCFDIFSQTDIRANVIMTTAYDSYAVKAFEVESIDYLLKPVDEQALKRAMERCISRISKGVPGPRPEKGLLHDTAPRHAKERFLVKINDTIVPVKTDEIAWFYSEDKTTWLVTFKGRKYVVDFSLDIAMDQLNPQKFFRISRNCIISMQAISSIMKIGSRLKIESAPASPVEMMVSRSRTEDFLRWLEGR</sequence>
<dbReference type="PANTHER" id="PTHR37299">
    <property type="entry name" value="TRANSCRIPTIONAL REGULATOR-RELATED"/>
    <property type="match status" value="1"/>
</dbReference>
<dbReference type="GO" id="GO:0000156">
    <property type="term" value="F:phosphorelay response regulator activity"/>
    <property type="evidence" value="ECO:0007669"/>
    <property type="project" value="InterPro"/>
</dbReference>
<reference evidence="4" key="1">
    <citation type="submission" date="2020-10" db="EMBL/GenBank/DDBJ databases">
        <authorList>
            <person name="Gilroy R."/>
        </authorList>
    </citation>
    <scope>NUCLEOTIDE SEQUENCE</scope>
    <source>
        <strain evidence="4">B2-16538</strain>
    </source>
</reference>
<dbReference type="PROSITE" id="PS50930">
    <property type="entry name" value="HTH_LYTTR"/>
    <property type="match status" value="1"/>
</dbReference>
<gene>
    <name evidence="4" type="ORF">IAB78_08300</name>
</gene>
<dbReference type="PROSITE" id="PS50110">
    <property type="entry name" value="RESPONSE_REGULATORY"/>
    <property type="match status" value="1"/>
</dbReference>
<evidence type="ECO:0000313" key="5">
    <source>
        <dbReference type="Proteomes" id="UP000823750"/>
    </source>
</evidence>
<evidence type="ECO:0000256" key="1">
    <source>
        <dbReference type="PROSITE-ProRule" id="PRU00169"/>
    </source>
</evidence>
<dbReference type="AlphaFoldDB" id="A0A9D9NSW6"/>
<comment type="caution">
    <text evidence="4">The sequence shown here is derived from an EMBL/GenBank/DDBJ whole genome shotgun (WGS) entry which is preliminary data.</text>
</comment>
<dbReference type="PANTHER" id="PTHR37299:SF1">
    <property type="entry name" value="STAGE 0 SPORULATION PROTEIN A HOMOLOG"/>
    <property type="match status" value="1"/>
</dbReference>
<evidence type="ECO:0000313" key="4">
    <source>
        <dbReference type="EMBL" id="MBO8486407.1"/>
    </source>
</evidence>
<proteinExistence type="predicted"/>
<feature type="domain" description="HTH LytTR-type" evidence="3">
    <location>
        <begin position="145"/>
        <end position="218"/>
    </location>
</feature>
<feature type="domain" description="Response regulatory" evidence="2">
    <location>
        <begin position="2"/>
        <end position="116"/>
    </location>
</feature>
<evidence type="ECO:0000259" key="3">
    <source>
        <dbReference type="PROSITE" id="PS50930"/>
    </source>
</evidence>
<organism evidence="4 5">
    <name type="scientific">Candidatus Cryptobacteroides excrementavium</name>
    <dbReference type="NCBI Taxonomy" id="2840759"/>
    <lineage>
        <taxon>Bacteria</taxon>
        <taxon>Pseudomonadati</taxon>
        <taxon>Bacteroidota</taxon>
        <taxon>Bacteroidia</taxon>
        <taxon>Bacteroidales</taxon>
        <taxon>Candidatus Cryptobacteroides</taxon>
    </lineage>
</organism>